<dbReference type="PRINTS" id="PR00237">
    <property type="entry name" value="GPCRRHODOPSN"/>
</dbReference>
<evidence type="ECO:0000256" key="6">
    <source>
        <dbReference type="ARBA" id="ARBA00022989"/>
    </source>
</evidence>
<reference evidence="15" key="2">
    <citation type="submission" date="2025-08" db="UniProtKB">
        <authorList>
            <consortium name="Ensembl"/>
        </authorList>
    </citation>
    <scope>IDENTIFICATION</scope>
</reference>
<dbReference type="HOGENOM" id="CLU_012526_0_1_1"/>
<dbReference type="SUPFAM" id="SSF81321">
    <property type="entry name" value="Family A G protein-coupled receptor-like"/>
    <property type="match status" value="1"/>
</dbReference>
<feature type="transmembrane region" description="Helical" evidence="13">
    <location>
        <begin position="196"/>
        <end position="226"/>
    </location>
</feature>
<dbReference type="InterPro" id="IPR000725">
    <property type="entry name" value="Olfact_rcpt"/>
</dbReference>
<proteinExistence type="predicted"/>
<dbReference type="FunFam" id="1.20.1070.10:FF:000024">
    <property type="entry name" value="Olfactory receptor"/>
    <property type="match status" value="1"/>
</dbReference>
<dbReference type="Ensembl" id="ENSLOCT00000013341.1">
    <property type="protein sequence ID" value="ENSLOCP00000013313.1"/>
    <property type="gene ID" value="ENSLOCG00000010866.1"/>
</dbReference>
<reference evidence="15" key="3">
    <citation type="submission" date="2025-09" db="UniProtKB">
        <authorList>
            <consortium name="Ensembl"/>
        </authorList>
    </citation>
    <scope>IDENTIFICATION</scope>
</reference>
<feature type="domain" description="G-protein coupled receptors family 1 profile" evidence="14">
    <location>
        <begin position="41"/>
        <end position="292"/>
    </location>
</feature>
<dbReference type="PANTHER" id="PTHR26451">
    <property type="entry name" value="G_PROTEIN_RECEP_F1_2 DOMAIN-CONTAINING PROTEIN"/>
    <property type="match status" value="1"/>
</dbReference>
<evidence type="ECO:0000256" key="5">
    <source>
        <dbReference type="ARBA" id="ARBA00022725"/>
    </source>
</evidence>
<dbReference type="InterPro" id="IPR052921">
    <property type="entry name" value="GPCR1_Superfamily_Member"/>
</dbReference>
<keyword evidence="6 13" id="KW-1133">Transmembrane helix</keyword>
<dbReference type="InParanoid" id="W5MY54"/>
<evidence type="ECO:0000256" key="10">
    <source>
        <dbReference type="ARBA" id="ARBA00023170"/>
    </source>
</evidence>
<evidence type="ECO:0000259" key="14">
    <source>
        <dbReference type="PROSITE" id="PS50262"/>
    </source>
</evidence>
<evidence type="ECO:0000313" key="15">
    <source>
        <dbReference type="Ensembl" id="ENSLOCP00000013313.1"/>
    </source>
</evidence>
<keyword evidence="4 13" id="KW-0812">Transmembrane</keyword>
<feature type="transmembrane region" description="Helical" evidence="13">
    <location>
        <begin position="247"/>
        <end position="268"/>
    </location>
</feature>
<keyword evidence="8 13" id="KW-0472">Membrane</keyword>
<keyword evidence="5" id="KW-0552">Olfaction</keyword>
<dbReference type="PROSITE" id="PS50262">
    <property type="entry name" value="G_PROTEIN_RECEP_F1_2"/>
    <property type="match status" value="1"/>
</dbReference>
<keyword evidence="16" id="KW-1185">Reference proteome</keyword>
<keyword evidence="9" id="KW-1015">Disulfide bond</keyword>
<comment type="subcellular location">
    <subcellularLocation>
        <location evidence="1">Cell membrane</location>
        <topology evidence="1">Multi-pass membrane protein</topology>
    </subcellularLocation>
</comment>
<dbReference type="PANTHER" id="PTHR26451:SF470">
    <property type="entry name" value="OLFACTORY RECEPTOR"/>
    <property type="match status" value="1"/>
</dbReference>
<keyword evidence="7" id="KW-0297">G-protein coupled receptor</keyword>
<dbReference type="OMA" id="MYVYYSF"/>
<sequence length="325" mass="37388">TFINDSFVRPQGFYLAGFSSLPLVNVYLIFLSVVYIVTLLSNTLIVSVIWSEERLHTPKYIAVVNLAVTDICYSTTLIPQMIRAFLLKYNFVPYSLCLTQMFFAFTFASLESFSLAILAYDRLIAICFPLRQHYFNTVPKMTCIVFTAWIVCTVAIAYSVSLMNNLSFCKSTTIYSYFCDYAPVFRLACNDYTQQWVTAVVLSMLIIFVPLMFIICSYLSILTAVFKMQNLAGRHKALVTCTEHLTLVALFYLPILILYIWGFFFLAVDVDIRMLNLSLSACIPPLMNPIVYTLKTKEIMNKIPALFRIVKIMNKKFQKHLHFHE</sequence>
<dbReference type="GO" id="GO:0050911">
    <property type="term" value="P:detection of chemical stimulus involved in sensory perception of smell"/>
    <property type="evidence" value="ECO:0000318"/>
    <property type="project" value="GO_Central"/>
</dbReference>
<dbReference type="EMBL" id="AHAT01039766">
    <property type="status" value="NOT_ANNOTATED_CDS"/>
    <property type="molecule type" value="Genomic_DNA"/>
</dbReference>
<dbReference type="PRINTS" id="PR00245">
    <property type="entry name" value="OLFACTORYR"/>
</dbReference>
<feature type="transmembrane region" description="Helical" evidence="13">
    <location>
        <begin position="274"/>
        <end position="294"/>
    </location>
</feature>
<dbReference type="GeneTree" id="ENSGT00950000182847"/>
<evidence type="ECO:0000256" key="13">
    <source>
        <dbReference type="SAM" id="Phobius"/>
    </source>
</evidence>
<evidence type="ECO:0000313" key="16">
    <source>
        <dbReference type="Proteomes" id="UP000018468"/>
    </source>
</evidence>
<reference evidence="16" key="1">
    <citation type="submission" date="2011-12" db="EMBL/GenBank/DDBJ databases">
        <title>The Draft Genome of Lepisosteus oculatus.</title>
        <authorList>
            <consortium name="The Broad Institute Genome Assembly &amp; Analysis Group"/>
            <consortium name="Computational R&amp;D Group"/>
            <consortium name="and Sequencing Platform"/>
            <person name="Di Palma F."/>
            <person name="Alfoldi J."/>
            <person name="Johnson J."/>
            <person name="Berlin A."/>
            <person name="Gnerre S."/>
            <person name="Jaffe D."/>
            <person name="MacCallum I."/>
            <person name="Young S."/>
            <person name="Walker B.J."/>
            <person name="Lander E.S."/>
            <person name="Lindblad-Toh K."/>
        </authorList>
    </citation>
    <scope>NUCLEOTIDE SEQUENCE [LARGE SCALE GENOMIC DNA]</scope>
</reference>
<dbReference type="GO" id="GO:0016020">
    <property type="term" value="C:membrane"/>
    <property type="evidence" value="ECO:0000318"/>
    <property type="project" value="GO_Central"/>
</dbReference>
<dbReference type="GO" id="GO:0005549">
    <property type="term" value="F:odorant binding"/>
    <property type="evidence" value="ECO:0000318"/>
    <property type="project" value="GO_Central"/>
</dbReference>
<keyword evidence="2" id="KW-1003">Cell membrane</keyword>
<dbReference type="GO" id="GO:0004984">
    <property type="term" value="F:olfactory receptor activity"/>
    <property type="evidence" value="ECO:0000318"/>
    <property type="project" value="GO_Central"/>
</dbReference>
<accession>W5MY54</accession>
<keyword evidence="3" id="KW-0716">Sensory transduction</keyword>
<dbReference type="Pfam" id="PF13853">
    <property type="entry name" value="7tm_4"/>
    <property type="match status" value="1"/>
</dbReference>
<keyword evidence="10" id="KW-0675">Receptor</keyword>
<protein>
    <submittedName>
        <fullName evidence="15">Odorant receptor, family 41, subfamily A, member 3</fullName>
    </submittedName>
</protein>
<feature type="transmembrane region" description="Helical" evidence="13">
    <location>
        <begin position="102"/>
        <end position="120"/>
    </location>
</feature>
<evidence type="ECO:0000256" key="8">
    <source>
        <dbReference type="ARBA" id="ARBA00023136"/>
    </source>
</evidence>
<dbReference type="Proteomes" id="UP000018468">
    <property type="component" value="Linkage group LG3"/>
</dbReference>
<feature type="transmembrane region" description="Helical" evidence="13">
    <location>
        <begin position="26"/>
        <end position="50"/>
    </location>
</feature>
<evidence type="ECO:0000256" key="12">
    <source>
        <dbReference type="ARBA" id="ARBA00023224"/>
    </source>
</evidence>
<evidence type="ECO:0000256" key="11">
    <source>
        <dbReference type="ARBA" id="ARBA00023180"/>
    </source>
</evidence>
<evidence type="ECO:0000256" key="7">
    <source>
        <dbReference type="ARBA" id="ARBA00023040"/>
    </source>
</evidence>
<name>W5MY54_LEPOC</name>
<evidence type="ECO:0000256" key="1">
    <source>
        <dbReference type="ARBA" id="ARBA00004651"/>
    </source>
</evidence>
<dbReference type="InterPro" id="IPR017452">
    <property type="entry name" value="GPCR_Rhodpsn_7TM"/>
</dbReference>
<keyword evidence="12" id="KW-0807">Transducer</keyword>
<keyword evidence="11" id="KW-0325">Glycoprotein</keyword>
<evidence type="ECO:0000256" key="9">
    <source>
        <dbReference type="ARBA" id="ARBA00023157"/>
    </source>
</evidence>
<feature type="transmembrane region" description="Helical" evidence="13">
    <location>
        <begin position="62"/>
        <end position="82"/>
    </location>
</feature>
<dbReference type="AlphaFoldDB" id="W5MY54"/>
<dbReference type="GO" id="GO:0005886">
    <property type="term" value="C:plasma membrane"/>
    <property type="evidence" value="ECO:0007669"/>
    <property type="project" value="UniProtKB-SubCell"/>
</dbReference>
<feature type="transmembrane region" description="Helical" evidence="13">
    <location>
        <begin position="141"/>
        <end position="160"/>
    </location>
</feature>
<evidence type="ECO:0000256" key="4">
    <source>
        <dbReference type="ARBA" id="ARBA00022692"/>
    </source>
</evidence>
<dbReference type="GO" id="GO:0004930">
    <property type="term" value="F:G protein-coupled receptor activity"/>
    <property type="evidence" value="ECO:0007669"/>
    <property type="project" value="UniProtKB-KW"/>
</dbReference>
<dbReference type="InterPro" id="IPR000276">
    <property type="entry name" value="GPCR_Rhodpsn"/>
</dbReference>
<evidence type="ECO:0000256" key="2">
    <source>
        <dbReference type="ARBA" id="ARBA00022475"/>
    </source>
</evidence>
<dbReference type="eggNOG" id="ENOG502QW4X">
    <property type="taxonomic scope" value="Eukaryota"/>
</dbReference>
<evidence type="ECO:0000256" key="3">
    <source>
        <dbReference type="ARBA" id="ARBA00022606"/>
    </source>
</evidence>
<dbReference type="Gene3D" id="1.20.1070.10">
    <property type="entry name" value="Rhodopsin 7-helix transmembrane proteins"/>
    <property type="match status" value="1"/>
</dbReference>
<organism evidence="15 16">
    <name type="scientific">Lepisosteus oculatus</name>
    <name type="common">Spotted gar</name>
    <dbReference type="NCBI Taxonomy" id="7918"/>
    <lineage>
        <taxon>Eukaryota</taxon>
        <taxon>Metazoa</taxon>
        <taxon>Chordata</taxon>
        <taxon>Craniata</taxon>
        <taxon>Vertebrata</taxon>
        <taxon>Euteleostomi</taxon>
        <taxon>Actinopterygii</taxon>
        <taxon>Neopterygii</taxon>
        <taxon>Holostei</taxon>
        <taxon>Semionotiformes</taxon>
        <taxon>Lepisosteidae</taxon>
        <taxon>Lepisosteus</taxon>
    </lineage>
</organism>
<dbReference type="FunCoup" id="W5MY54">
    <property type="interactions" value="48"/>
</dbReference>